<reference evidence="2 3" key="1">
    <citation type="journal article" date="2024" name="J. Plant Pathol.">
        <title>Sequence and assembly of the genome of Seiridium unicorne, isolate CBS 538.82, causal agent of cypress canker disease.</title>
        <authorList>
            <person name="Scali E."/>
            <person name="Rocca G.D."/>
            <person name="Danti R."/>
            <person name="Garbelotto M."/>
            <person name="Barberini S."/>
            <person name="Baroncelli R."/>
            <person name="Emiliani G."/>
        </authorList>
    </citation>
    <scope>NUCLEOTIDE SEQUENCE [LARGE SCALE GENOMIC DNA]</scope>
    <source>
        <strain evidence="2 3">BM-138-508</strain>
    </source>
</reference>
<dbReference type="InterPro" id="IPR000719">
    <property type="entry name" value="Prot_kinase_dom"/>
</dbReference>
<evidence type="ECO:0000313" key="3">
    <source>
        <dbReference type="Proteomes" id="UP001408356"/>
    </source>
</evidence>
<evidence type="ECO:0000313" key="2">
    <source>
        <dbReference type="EMBL" id="KAK9422007.1"/>
    </source>
</evidence>
<dbReference type="EMBL" id="JARVKF010000146">
    <property type="protein sequence ID" value="KAK9422007.1"/>
    <property type="molecule type" value="Genomic_DNA"/>
</dbReference>
<dbReference type="InterPro" id="IPR011009">
    <property type="entry name" value="Kinase-like_dom_sf"/>
</dbReference>
<dbReference type="PROSITE" id="PS50011">
    <property type="entry name" value="PROTEIN_KINASE_DOM"/>
    <property type="match status" value="1"/>
</dbReference>
<dbReference type="SUPFAM" id="SSF56112">
    <property type="entry name" value="Protein kinase-like (PK-like)"/>
    <property type="match status" value="1"/>
</dbReference>
<evidence type="ECO:0000259" key="1">
    <source>
        <dbReference type="PROSITE" id="PS50011"/>
    </source>
</evidence>
<proteinExistence type="predicted"/>
<protein>
    <recommendedName>
        <fullName evidence="1">Protein kinase domain-containing protein</fullName>
    </recommendedName>
</protein>
<gene>
    <name evidence="2" type="ORF">SUNI508_05307</name>
</gene>
<comment type="caution">
    <text evidence="2">The sequence shown here is derived from an EMBL/GenBank/DDBJ whole genome shotgun (WGS) entry which is preliminary data.</text>
</comment>
<dbReference type="Proteomes" id="UP001408356">
    <property type="component" value="Unassembled WGS sequence"/>
</dbReference>
<dbReference type="Gene3D" id="1.10.510.10">
    <property type="entry name" value="Transferase(Phosphotransferase) domain 1"/>
    <property type="match status" value="1"/>
</dbReference>
<organism evidence="2 3">
    <name type="scientific">Seiridium unicorne</name>
    <dbReference type="NCBI Taxonomy" id="138068"/>
    <lineage>
        <taxon>Eukaryota</taxon>
        <taxon>Fungi</taxon>
        <taxon>Dikarya</taxon>
        <taxon>Ascomycota</taxon>
        <taxon>Pezizomycotina</taxon>
        <taxon>Sordariomycetes</taxon>
        <taxon>Xylariomycetidae</taxon>
        <taxon>Amphisphaeriales</taxon>
        <taxon>Sporocadaceae</taxon>
        <taxon>Seiridium</taxon>
    </lineage>
</organism>
<sequence length="584" mass="66666">MELSVKAIQEVVHPTAAFVSYECTQSQPTTALPPASWDSSLLNPKNRIDSLDLPERPLWRIDGCSSLGMQYYAVPLFSDVPPLRIDVFIHESQPADLRQQLDLDIAFHTKDGARLSHLAITKYIIRVLGSWVTTEFETLEAFETFYRSAPFGTRLVLENLSTNVRTVEVKVALNHDLERKLISLSTLAGVWGSDFCLPQIVDFYNVQVIRVLHDSVCLVRIHGELFIFKALMSGSKYLYHELKTLCTLGSHPHVIARPIHLVQKACQFGAKKAIVGFTTFYHCNGSLRDVLPQLRIHDKLDQPQQLKWSIQLAEALEHLRYTSETYYPDLRLDNIVLSAASDIVMVDFEQRGVWCEFAAPEVNSLEYVRLIATNEHADNRQGSDYPEEEKGDEEVHVRYLGILRRLVPEFDVLEDERYTNPPNGYNVPWIALSPAEQEAAEVYMLGRVLWCIFEGVSGPQKAAVWQSYPWESDLEFPEFRRTPPEMRSLIENCTRGRRQTLGNTIARQGSRLVLKGVPLAQQSAKDVQDAAHRFWKTELQVAEDFLAKRDELKAQGEWIDNHYGRPTLKEVLEALREYQKKGAS</sequence>
<feature type="domain" description="Protein kinase" evidence="1">
    <location>
        <begin position="195"/>
        <end position="535"/>
    </location>
</feature>
<keyword evidence="3" id="KW-1185">Reference proteome</keyword>
<name>A0ABR2V536_9PEZI</name>
<accession>A0ABR2V536</accession>